<keyword evidence="3" id="KW-1185">Reference proteome</keyword>
<keyword evidence="1" id="KW-1133">Transmembrane helix</keyword>
<evidence type="ECO:0000256" key="1">
    <source>
        <dbReference type="SAM" id="Phobius"/>
    </source>
</evidence>
<feature type="transmembrane region" description="Helical" evidence="1">
    <location>
        <begin position="36"/>
        <end position="57"/>
    </location>
</feature>
<evidence type="ECO:0000313" key="3">
    <source>
        <dbReference type="Proteomes" id="UP001597138"/>
    </source>
</evidence>
<sequence length="127" mass="14363">MNYLRAVLSGIILWISVAVTFFILEHTPIIKDSLNIQTVIICLFIIFYSSIGASFYYKKSISISGFQVGVIMSLTAILLDALVFVPLVEIPKGNTYQDFFSNPLLWILAILNIVTVYFYSKTKLKIN</sequence>
<feature type="transmembrane region" description="Helical" evidence="1">
    <location>
        <begin position="7"/>
        <end position="24"/>
    </location>
</feature>
<gene>
    <name evidence="2" type="ORF">ACFSC2_06665</name>
</gene>
<dbReference type="RefSeq" id="WP_379817099.1">
    <property type="nucleotide sequence ID" value="NZ_JBHUDZ010000007.1"/>
</dbReference>
<dbReference type="EMBL" id="JBHUDZ010000007">
    <property type="protein sequence ID" value="MFD1602420.1"/>
    <property type="molecule type" value="Genomic_DNA"/>
</dbReference>
<name>A0ABW4HBG3_9FLAO</name>
<comment type="caution">
    <text evidence="2">The sequence shown here is derived from an EMBL/GenBank/DDBJ whole genome shotgun (WGS) entry which is preliminary data.</text>
</comment>
<feature type="transmembrane region" description="Helical" evidence="1">
    <location>
        <begin position="69"/>
        <end position="88"/>
    </location>
</feature>
<proteinExistence type="predicted"/>
<dbReference type="Pfam" id="PF17329">
    <property type="entry name" value="DUF5367"/>
    <property type="match status" value="1"/>
</dbReference>
<organism evidence="2 3">
    <name type="scientific">Flavobacterium artemisiae</name>
    <dbReference type="NCBI Taxonomy" id="2126556"/>
    <lineage>
        <taxon>Bacteria</taxon>
        <taxon>Pseudomonadati</taxon>
        <taxon>Bacteroidota</taxon>
        <taxon>Flavobacteriia</taxon>
        <taxon>Flavobacteriales</taxon>
        <taxon>Flavobacteriaceae</taxon>
        <taxon>Flavobacterium</taxon>
    </lineage>
</organism>
<dbReference type="InterPro" id="IPR020509">
    <property type="entry name" value="Uncharacterised_YnzE"/>
</dbReference>
<keyword evidence="1" id="KW-0472">Membrane</keyword>
<feature type="transmembrane region" description="Helical" evidence="1">
    <location>
        <begin position="100"/>
        <end position="119"/>
    </location>
</feature>
<protein>
    <submittedName>
        <fullName evidence="2">DUF5367 family protein</fullName>
    </submittedName>
</protein>
<evidence type="ECO:0000313" key="2">
    <source>
        <dbReference type="EMBL" id="MFD1602420.1"/>
    </source>
</evidence>
<dbReference type="Proteomes" id="UP001597138">
    <property type="component" value="Unassembled WGS sequence"/>
</dbReference>
<reference evidence="3" key="1">
    <citation type="journal article" date="2019" name="Int. J. Syst. Evol. Microbiol.">
        <title>The Global Catalogue of Microorganisms (GCM) 10K type strain sequencing project: providing services to taxonomists for standard genome sequencing and annotation.</title>
        <authorList>
            <consortium name="The Broad Institute Genomics Platform"/>
            <consortium name="The Broad Institute Genome Sequencing Center for Infectious Disease"/>
            <person name="Wu L."/>
            <person name="Ma J."/>
        </authorList>
    </citation>
    <scope>NUCLEOTIDE SEQUENCE [LARGE SCALE GENOMIC DNA]</scope>
    <source>
        <strain evidence="3">CCUG 70865</strain>
    </source>
</reference>
<accession>A0ABW4HBG3</accession>
<keyword evidence="1" id="KW-0812">Transmembrane</keyword>